<feature type="region of interest" description="Disordered" evidence="10">
    <location>
        <begin position="1"/>
        <end position="29"/>
    </location>
</feature>
<evidence type="ECO:0000259" key="11">
    <source>
        <dbReference type="PROSITE" id="PS50808"/>
    </source>
</evidence>
<dbReference type="Pfam" id="PF05699">
    <property type="entry name" value="Dimer_Tnp_hAT"/>
    <property type="match status" value="1"/>
</dbReference>
<evidence type="ECO:0000256" key="3">
    <source>
        <dbReference type="ARBA" id="ARBA00022771"/>
    </source>
</evidence>
<organism evidence="12 13">
    <name type="scientific">Lasius niger</name>
    <name type="common">Black garden ant</name>
    <dbReference type="NCBI Taxonomy" id="67767"/>
    <lineage>
        <taxon>Eukaryota</taxon>
        <taxon>Metazoa</taxon>
        <taxon>Ecdysozoa</taxon>
        <taxon>Arthropoda</taxon>
        <taxon>Hexapoda</taxon>
        <taxon>Insecta</taxon>
        <taxon>Pterygota</taxon>
        <taxon>Neoptera</taxon>
        <taxon>Endopterygota</taxon>
        <taxon>Hymenoptera</taxon>
        <taxon>Apocrita</taxon>
        <taxon>Aculeata</taxon>
        <taxon>Formicoidea</taxon>
        <taxon>Formicidae</taxon>
        <taxon>Formicinae</taxon>
        <taxon>Lasius</taxon>
        <taxon>Lasius</taxon>
    </lineage>
</organism>
<sequence length="647" mass="73284">MDQVFLDNDIGEESGDMSSQSSGSGDQSLRCKSQQITVQNLPAKQTSSAWKHYTKHNDTSAKCCFCDKIIKHSGNTTNLIQHLSRKHEILLQANKKRKCDSDSESSKKLQLGNESQIDYAFSKIKSFKEGGQTADRITLSIMYMIAIDKLPLSTVEAKGFKMLMKTTAPLYKIPSRKTVTIMIEARYEMMKKQFREKVKELSSYTLTCDNWTDVTNQSYLGVTIHYLGADCEMKNGHLGVLPLDKNHTSDYLHDSLLKVMEDFHVDSNKVKAVVSDSAANIRSAVIKLVGSNRQLPCFAHILSHLVPNALQSIQSAMEIITKVKKIVKLIRHSIVASDELRRLQKRDGKTNGTVLKFIQDVETRWNTTYYMLERFLALEEYVYPVTSKCSNMPDMLSRIEILVLKDLVALISPVASVITEISGENYPTCSVMIPIIHCMTAAITDFVTATEIGNEFKAKLLNRINNKFHHLESTPILAISTILDPRFKRLYFKTALAASNAIQDIDSQLRKISGYKTRKAIENDQDVNNTKSSTPNLWHFHDNLVMKNREVADVESLNLELKQYLHQPVINRSENAFKHWESLKPAFPTLSKLALQYLSIISTSMPCERLFSHAGNVKTDNRSRLTGEHLNMLLFLSNMSNEEWGLT</sequence>
<keyword evidence="6" id="KW-0238">DNA-binding</keyword>
<evidence type="ECO:0000256" key="9">
    <source>
        <dbReference type="PROSITE-ProRule" id="PRU00027"/>
    </source>
</evidence>
<feature type="compositionally biased region" description="Low complexity" evidence="10">
    <location>
        <begin position="16"/>
        <end position="28"/>
    </location>
</feature>
<gene>
    <name evidence="12" type="ORF">RF55_16168</name>
</gene>
<evidence type="ECO:0000256" key="1">
    <source>
        <dbReference type="ARBA" id="ARBA00004123"/>
    </source>
</evidence>
<evidence type="ECO:0000256" key="5">
    <source>
        <dbReference type="ARBA" id="ARBA00023015"/>
    </source>
</evidence>
<feature type="domain" description="BED-type" evidence="11">
    <location>
        <begin position="44"/>
        <end position="94"/>
    </location>
</feature>
<proteinExistence type="predicted"/>
<dbReference type="InterPro" id="IPR052035">
    <property type="entry name" value="ZnF_BED_domain_contain"/>
</dbReference>
<dbReference type="AlphaFoldDB" id="A0A0J7K4Y0"/>
<reference evidence="12 13" key="1">
    <citation type="submission" date="2015-04" db="EMBL/GenBank/DDBJ databases">
        <title>Lasius niger genome sequencing.</title>
        <authorList>
            <person name="Konorov E.A."/>
            <person name="Nikitin M.A."/>
            <person name="Kirill M.V."/>
            <person name="Chang P."/>
        </authorList>
    </citation>
    <scope>NUCLEOTIDE SEQUENCE [LARGE SCALE GENOMIC DNA]</scope>
    <source>
        <tissue evidence="12">Whole</tissue>
    </source>
</reference>
<keyword evidence="2" id="KW-0479">Metal-binding</keyword>
<dbReference type="Proteomes" id="UP000036403">
    <property type="component" value="Unassembled WGS sequence"/>
</dbReference>
<keyword evidence="5" id="KW-0805">Transcription regulation</keyword>
<dbReference type="SMART" id="SM00614">
    <property type="entry name" value="ZnF_BED"/>
    <property type="match status" value="1"/>
</dbReference>
<dbReference type="InterPro" id="IPR008906">
    <property type="entry name" value="HATC_C_dom"/>
</dbReference>
<evidence type="ECO:0000256" key="2">
    <source>
        <dbReference type="ARBA" id="ARBA00022723"/>
    </source>
</evidence>
<name>A0A0J7K4Y0_LASNI</name>
<keyword evidence="4" id="KW-0862">Zinc</keyword>
<dbReference type="GO" id="GO:0008270">
    <property type="term" value="F:zinc ion binding"/>
    <property type="evidence" value="ECO:0007669"/>
    <property type="project" value="UniProtKB-KW"/>
</dbReference>
<evidence type="ECO:0000256" key="8">
    <source>
        <dbReference type="ARBA" id="ARBA00023242"/>
    </source>
</evidence>
<dbReference type="PANTHER" id="PTHR46481">
    <property type="entry name" value="ZINC FINGER BED DOMAIN-CONTAINING PROTEIN 4"/>
    <property type="match status" value="1"/>
</dbReference>
<keyword evidence="13" id="KW-1185">Reference proteome</keyword>
<dbReference type="InterPro" id="IPR003656">
    <property type="entry name" value="Znf_BED"/>
</dbReference>
<dbReference type="GO" id="GO:0009791">
    <property type="term" value="P:post-embryonic development"/>
    <property type="evidence" value="ECO:0007669"/>
    <property type="project" value="UniProtKB-ARBA"/>
</dbReference>
<evidence type="ECO:0000313" key="13">
    <source>
        <dbReference type="Proteomes" id="UP000036403"/>
    </source>
</evidence>
<dbReference type="GO" id="GO:0046983">
    <property type="term" value="F:protein dimerization activity"/>
    <property type="evidence" value="ECO:0007669"/>
    <property type="project" value="InterPro"/>
</dbReference>
<dbReference type="InterPro" id="IPR012337">
    <property type="entry name" value="RNaseH-like_sf"/>
</dbReference>
<dbReference type="PROSITE" id="PS50808">
    <property type="entry name" value="ZF_BED"/>
    <property type="match status" value="1"/>
</dbReference>
<dbReference type="PaxDb" id="67767-A0A0J7K4Y0"/>
<dbReference type="OrthoDB" id="7699767at2759"/>
<dbReference type="SUPFAM" id="SSF53098">
    <property type="entry name" value="Ribonuclease H-like"/>
    <property type="match status" value="1"/>
</dbReference>
<protein>
    <submittedName>
        <fullName evidence="12">Zinc finger bed domain-containing protein 1</fullName>
    </submittedName>
</protein>
<dbReference type="PANTHER" id="PTHR46481:SF10">
    <property type="entry name" value="ZINC FINGER BED DOMAIN-CONTAINING PROTEIN 39"/>
    <property type="match status" value="1"/>
</dbReference>
<keyword evidence="8" id="KW-0539">Nucleus</keyword>
<evidence type="ECO:0000256" key="7">
    <source>
        <dbReference type="ARBA" id="ARBA00023163"/>
    </source>
</evidence>
<dbReference type="GO" id="GO:0005634">
    <property type="term" value="C:nucleus"/>
    <property type="evidence" value="ECO:0007669"/>
    <property type="project" value="UniProtKB-SubCell"/>
</dbReference>
<evidence type="ECO:0000313" key="12">
    <source>
        <dbReference type="EMBL" id="KMQ85349.1"/>
    </source>
</evidence>
<dbReference type="Pfam" id="PF02892">
    <property type="entry name" value="zf-BED"/>
    <property type="match status" value="1"/>
</dbReference>
<dbReference type="EMBL" id="LBMM01014067">
    <property type="protein sequence ID" value="KMQ85349.1"/>
    <property type="molecule type" value="Genomic_DNA"/>
</dbReference>
<evidence type="ECO:0000256" key="4">
    <source>
        <dbReference type="ARBA" id="ARBA00022833"/>
    </source>
</evidence>
<dbReference type="SUPFAM" id="SSF57667">
    <property type="entry name" value="beta-beta-alpha zinc fingers"/>
    <property type="match status" value="1"/>
</dbReference>
<comment type="caution">
    <text evidence="12">The sequence shown here is derived from an EMBL/GenBank/DDBJ whole genome shotgun (WGS) entry which is preliminary data.</text>
</comment>
<comment type="subcellular location">
    <subcellularLocation>
        <location evidence="1">Nucleus</location>
    </subcellularLocation>
</comment>
<accession>A0A0J7K4Y0</accession>
<evidence type="ECO:0000256" key="6">
    <source>
        <dbReference type="ARBA" id="ARBA00023125"/>
    </source>
</evidence>
<keyword evidence="3 9" id="KW-0863">Zinc-finger</keyword>
<evidence type="ECO:0000256" key="10">
    <source>
        <dbReference type="SAM" id="MobiDB-lite"/>
    </source>
</evidence>
<dbReference type="InterPro" id="IPR036236">
    <property type="entry name" value="Znf_C2H2_sf"/>
</dbReference>
<dbReference type="GO" id="GO:0003677">
    <property type="term" value="F:DNA binding"/>
    <property type="evidence" value="ECO:0007669"/>
    <property type="project" value="UniProtKB-KW"/>
</dbReference>
<keyword evidence="7" id="KW-0804">Transcription</keyword>
<dbReference type="SUPFAM" id="SSF140996">
    <property type="entry name" value="Hermes dimerisation domain"/>
    <property type="match status" value="1"/>
</dbReference>